<sequence length="425" mass="48457">MASFLLLQRNNSLSIMKIVLSIVTLVLLAVSPAKGEVIDSLTICLQVGDSCMQQYNTFEALKHYQKAYDLAKKKSREKAVENLALPLKQLNKLPKEKQNEIIERLKHSAEQSAIVDCAVQMKLADCYYKRANYRQVIELLKTIPEDSLSHESFRQLAQSYKKQSDLDSYVFWTSQLLARFPMDGEMVAGLTLAYAQLEQPQNGIKCGQQYFGVDSTNVEVNRALADAYFMDRQFGKSSLMYERLLAQGDSTFNTLYSAGMSCSCIDSLEQAYKYLQMAFLLSGMKHAGCAYRLGVVCVDTQRYPEGLNYLSLAKELMLPDTTIMKAITLSEGEGYYLTHKYEEAIAAWKEHLLYNPSSVATYYNIANAYAYLLKDEEQGKAYYQQFVEKAAEVDKPTEKLSEMIEKAKEMLRVYDLREKFKARKK</sequence>
<name>D5EUU4_XYLR2</name>
<protein>
    <submittedName>
        <fullName evidence="1">Conserved domain protein</fullName>
    </submittedName>
</protein>
<dbReference type="Gene3D" id="1.25.40.10">
    <property type="entry name" value="Tetratricopeptide repeat domain"/>
    <property type="match status" value="3"/>
</dbReference>
<dbReference type="eggNOG" id="COG0457">
    <property type="taxonomic scope" value="Bacteria"/>
</dbReference>
<dbReference type="InterPro" id="IPR011990">
    <property type="entry name" value="TPR-like_helical_dom_sf"/>
</dbReference>
<proteinExistence type="predicted"/>
<evidence type="ECO:0000313" key="1">
    <source>
        <dbReference type="EMBL" id="ADE81457.1"/>
    </source>
</evidence>
<organism evidence="1 2">
    <name type="scientific">Xylanibacter ruminicola (strain ATCC 19189 / DSM 19721 / CIP 105475 / JCM 8958 / 23)</name>
    <name type="common">Prevotella ruminicola</name>
    <dbReference type="NCBI Taxonomy" id="264731"/>
    <lineage>
        <taxon>Bacteria</taxon>
        <taxon>Pseudomonadati</taxon>
        <taxon>Bacteroidota</taxon>
        <taxon>Bacteroidia</taxon>
        <taxon>Bacteroidales</taxon>
        <taxon>Prevotellaceae</taxon>
        <taxon>Xylanibacter</taxon>
    </lineage>
</organism>
<dbReference type="Proteomes" id="UP000000927">
    <property type="component" value="Chromosome"/>
</dbReference>
<dbReference type="STRING" id="264731.PRU_2127"/>
<dbReference type="HOGENOM" id="CLU_053133_0_0_10"/>
<gene>
    <name evidence="1" type="ordered locus">PRU_2127</name>
</gene>
<keyword evidence="2" id="KW-1185">Reference proteome</keyword>
<dbReference type="SUPFAM" id="SSF48452">
    <property type="entry name" value="TPR-like"/>
    <property type="match status" value="1"/>
</dbReference>
<evidence type="ECO:0000313" key="2">
    <source>
        <dbReference type="Proteomes" id="UP000000927"/>
    </source>
</evidence>
<accession>D5EUU4</accession>
<dbReference type="KEGG" id="pru:PRU_2127"/>
<dbReference type="AlphaFoldDB" id="D5EUU4"/>
<dbReference type="EMBL" id="CP002006">
    <property type="protein sequence ID" value="ADE81457.1"/>
    <property type="molecule type" value="Genomic_DNA"/>
</dbReference>
<reference evidence="1 2" key="1">
    <citation type="journal article" date="2010" name="Microb. Ecol.">
        <title>Comparative genome analysis of Prevotella ruminicola and Prevotella bryantii: insights into their environmental niche.</title>
        <authorList>
            <consortium name="North American Consortium for Rumen Bacteria"/>
            <person name="Purushe J."/>
            <person name="Fouts D.E."/>
            <person name="Morrison M."/>
            <person name="White B.A."/>
            <person name="Mackie R.I."/>
            <person name="Coutinho P.M."/>
            <person name="Henrissat B."/>
            <person name="Nelson K.E."/>
        </authorList>
    </citation>
    <scope>NUCLEOTIDE SEQUENCE [LARGE SCALE GENOMIC DNA]</scope>
    <source>
        <strain evidence="2">ATCC 19189 / JCM 8958 / 23</strain>
    </source>
</reference>